<evidence type="ECO:0000256" key="3">
    <source>
        <dbReference type="ARBA" id="ARBA00022692"/>
    </source>
</evidence>
<dbReference type="Gene3D" id="1.20.1250.20">
    <property type="entry name" value="MFS general substrate transporter like domains"/>
    <property type="match status" value="1"/>
</dbReference>
<dbReference type="SUPFAM" id="SSF103473">
    <property type="entry name" value="MFS general substrate transporter"/>
    <property type="match status" value="1"/>
</dbReference>
<dbReference type="PANTHER" id="PTHR23513:SF6">
    <property type="entry name" value="MAJOR FACILITATOR SUPERFAMILY ASSOCIATED DOMAIN-CONTAINING PROTEIN"/>
    <property type="match status" value="1"/>
</dbReference>
<feature type="transmembrane region" description="Helical" evidence="6">
    <location>
        <begin position="47"/>
        <end position="67"/>
    </location>
</feature>
<dbReference type="OrthoDB" id="9815525at2"/>
<keyword evidence="3 6" id="KW-0812">Transmembrane</keyword>
<dbReference type="KEGG" id="led:BBK82_01830"/>
<evidence type="ECO:0000256" key="6">
    <source>
        <dbReference type="SAM" id="Phobius"/>
    </source>
</evidence>
<protein>
    <submittedName>
        <fullName evidence="7">MFS transporter</fullName>
    </submittedName>
</protein>
<dbReference type="PANTHER" id="PTHR23513">
    <property type="entry name" value="INTEGRAL MEMBRANE EFFLUX PROTEIN-RELATED"/>
    <property type="match status" value="1"/>
</dbReference>
<feature type="transmembrane region" description="Helical" evidence="6">
    <location>
        <begin position="74"/>
        <end position="97"/>
    </location>
</feature>
<feature type="transmembrane region" description="Helical" evidence="6">
    <location>
        <begin position="309"/>
        <end position="329"/>
    </location>
</feature>
<keyword evidence="5 6" id="KW-0472">Membrane</keyword>
<proteinExistence type="predicted"/>
<dbReference type="GO" id="GO:0005886">
    <property type="term" value="C:plasma membrane"/>
    <property type="evidence" value="ECO:0007669"/>
    <property type="project" value="UniProtKB-SubCell"/>
</dbReference>
<comment type="subcellular location">
    <subcellularLocation>
        <location evidence="1">Cell membrane</location>
        <topology evidence="1">Multi-pass membrane protein</topology>
    </subcellularLocation>
</comment>
<feature type="transmembrane region" description="Helical" evidence="6">
    <location>
        <begin position="378"/>
        <end position="394"/>
    </location>
</feature>
<feature type="transmembrane region" description="Helical" evidence="6">
    <location>
        <begin position="212"/>
        <end position="233"/>
    </location>
</feature>
<evidence type="ECO:0000313" key="8">
    <source>
        <dbReference type="Proteomes" id="UP000093053"/>
    </source>
</evidence>
<keyword evidence="2" id="KW-1003">Cell membrane</keyword>
<evidence type="ECO:0000313" key="7">
    <source>
        <dbReference type="EMBL" id="ANZ35000.1"/>
    </source>
</evidence>
<feature type="transmembrane region" description="Helical" evidence="6">
    <location>
        <begin position="350"/>
        <end position="372"/>
    </location>
</feature>
<organism evidence="7 8">
    <name type="scientific">Lentzea guizhouensis</name>
    <dbReference type="NCBI Taxonomy" id="1586287"/>
    <lineage>
        <taxon>Bacteria</taxon>
        <taxon>Bacillati</taxon>
        <taxon>Actinomycetota</taxon>
        <taxon>Actinomycetes</taxon>
        <taxon>Pseudonocardiales</taxon>
        <taxon>Pseudonocardiaceae</taxon>
        <taxon>Lentzea</taxon>
    </lineage>
</organism>
<dbReference type="RefSeq" id="WP_065913418.1">
    <property type="nucleotide sequence ID" value="NZ_CP016793.1"/>
</dbReference>
<name>A0A1B2HB98_9PSEU</name>
<feature type="transmembrane region" description="Helical" evidence="6">
    <location>
        <begin position="286"/>
        <end position="303"/>
    </location>
</feature>
<evidence type="ECO:0000256" key="1">
    <source>
        <dbReference type="ARBA" id="ARBA00004651"/>
    </source>
</evidence>
<evidence type="ECO:0000256" key="2">
    <source>
        <dbReference type="ARBA" id="ARBA00022475"/>
    </source>
</evidence>
<dbReference type="Proteomes" id="UP000093053">
    <property type="component" value="Chromosome"/>
</dbReference>
<dbReference type="InterPro" id="IPR036259">
    <property type="entry name" value="MFS_trans_sf"/>
</dbReference>
<feature type="transmembrane region" description="Helical" evidence="6">
    <location>
        <begin position="253"/>
        <end position="274"/>
    </location>
</feature>
<gene>
    <name evidence="7" type="ORF">BBK82_01830</name>
</gene>
<feature type="transmembrane region" description="Helical" evidence="6">
    <location>
        <begin position="21"/>
        <end position="41"/>
    </location>
</feature>
<dbReference type="GO" id="GO:0022857">
    <property type="term" value="F:transmembrane transporter activity"/>
    <property type="evidence" value="ECO:0007669"/>
    <property type="project" value="InterPro"/>
</dbReference>
<sequence>MTLWGHHDFRRLWAGDTISQFGSTIGLTVIPLLAAGVLNATPFEMGLLAAAGTMAFLLIGLPAGVWVDRMRRKPLMIAMDVVRAVLMLSVPVAWWLGVLDLPQLVVVSLAVGVCTVFFDVAYQSYLPSLVGRDQLVEGNSKLQASMSVAEVSGPAIGGYAAQFIGAANGVLATGLGYLSSAFFLFRIRVVEPVPHRHSSPNLRREVMEGLRFVFGNVTLRAIVACTGTSNFFHGVQNAVLILFLLNVAELSEGTAGLVLSAGGVGGVVGAAVAFKLGKLVGQARMIWLIPLLTWPFTLALPFVSAGWGLVLPMAGLAISVFGIVVYNVGQVSYRQAICPDHLMGRMNASIRWVVWGATPLGALAGGALGSWLGIVPTLWISLVGSVFGMAWVLLSPLRSMRDLPTGASVEAHG</sequence>
<dbReference type="AlphaFoldDB" id="A0A1B2HB98"/>
<dbReference type="EMBL" id="CP016793">
    <property type="protein sequence ID" value="ANZ35000.1"/>
    <property type="molecule type" value="Genomic_DNA"/>
</dbReference>
<dbReference type="InterPro" id="IPR011701">
    <property type="entry name" value="MFS"/>
</dbReference>
<dbReference type="Pfam" id="PF07690">
    <property type="entry name" value="MFS_1"/>
    <property type="match status" value="1"/>
</dbReference>
<dbReference type="STRING" id="1586287.BBK82_01830"/>
<reference evidence="7 8" key="1">
    <citation type="submission" date="2016-07" db="EMBL/GenBank/DDBJ databases">
        <title>Complete genome sequence of the Lentzea guizhouensis DHS C013.</title>
        <authorList>
            <person name="Cao C."/>
        </authorList>
    </citation>
    <scope>NUCLEOTIDE SEQUENCE [LARGE SCALE GENOMIC DNA]</scope>
    <source>
        <strain evidence="7 8">DHS C013</strain>
    </source>
</reference>
<dbReference type="CDD" id="cd06173">
    <property type="entry name" value="MFS_MefA_like"/>
    <property type="match status" value="1"/>
</dbReference>
<keyword evidence="8" id="KW-1185">Reference proteome</keyword>
<keyword evidence="4 6" id="KW-1133">Transmembrane helix</keyword>
<accession>A0A1B2HB98</accession>
<feature type="transmembrane region" description="Helical" evidence="6">
    <location>
        <begin position="103"/>
        <end position="122"/>
    </location>
</feature>
<evidence type="ECO:0000256" key="4">
    <source>
        <dbReference type="ARBA" id="ARBA00022989"/>
    </source>
</evidence>
<evidence type="ECO:0000256" key="5">
    <source>
        <dbReference type="ARBA" id="ARBA00023136"/>
    </source>
</evidence>